<evidence type="ECO:0000256" key="10">
    <source>
        <dbReference type="SAM" id="Phobius"/>
    </source>
</evidence>
<feature type="transmembrane region" description="Helical" evidence="10">
    <location>
        <begin position="285"/>
        <end position="304"/>
    </location>
</feature>
<evidence type="ECO:0000256" key="2">
    <source>
        <dbReference type="ARBA" id="ARBA00022448"/>
    </source>
</evidence>
<feature type="transmembrane region" description="Helical" evidence="10">
    <location>
        <begin position="161"/>
        <end position="182"/>
    </location>
</feature>
<dbReference type="EMBL" id="AP025591">
    <property type="protein sequence ID" value="BDG04689.1"/>
    <property type="molecule type" value="Genomic_DNA"/>
</dbReference>
<dbReference type="Pfam" id="PF01554">
    <property type="entry name" value="MatE"/>
    <property type="match status" value="2"/>
</dbReference>
<keyword evidence="2" id="KW-0813">Transport</keyword>
<gene>
    <name evidence="11" type="ORF">AMOR_36850</name>
</gene>
<evidence type="ECO:0000256" key="3">
    <source>
        <dbReference type="ARBA" id="ARBA00022449"/>
    </source>
</evidence>
<dbReference type="Proteomes" id="UP001162891">
    <property type="component" value="Chromosome"/>
</dbReference>
<evidence type="ECO:0000313" key="11">
    <source>
        <dbReference type="EMBL" id="BDG04689.1"/>
    </source>
</evidence>
<keyword evidence="3" id="KW-0050">Antiport</keyword>
<feature type="transmembrane region" description="Helical" evidence="10">
    <location>
        <begin position="246"/>
        <end position="273"/>
    </location>
</feature>
<keyword evidence="7" id="KW-0406">Ion transport</keyword>
<feature type="transmembrane region" description="Helical" evidence="10">
    <location>
        <begin position="325"/>
        <end position="345"/>
    </location>
</feature>
<feature type="transmembrane region" description="Helical" evidence="10">
    <location>
        <begin position="132"/>
        <end position="149"/>
    </location>
</feature>
<keyword evidence="6 10" id="KW-1133">Transmembrane helix</keyword>
<dbReference type="InterPro" id="IPR002528">
    <property type="entry name" value="MATE_fam"/>
</dbReference>
<evidence type="ECO:0000256" key="4">
    <source>
        <dbReference type="ARBA" id="ARBA00022475"/>
    </source>
</evidence>
<name>A0ABN6MUL8_9BACT</name>
<dbReference type="PANTHER" id="PTHR43298:SF2">
    <property type="entry name" value="FMN_FAD EXPORTER YEEO-RELATED"/>
    <property type="match status" value="1"/>
</dbReference>
<evidence type="ECO:0000256" key="1">
    <source>
        <dbReference type="ARBA" id="ARBA00004651"/>
    </source>
</evidence>
<evidence type="ECO:0000256" key="7">
    <source>
        <dbReference type="ARBA" id="ARBA00023065"/>
    </source>
</evidence>
<evidence type="ECO:0000313" key="12">
    <source>
        <dbReference type="Proteomes" id="UP001162891"/>
    </source>
</evidence>
<feature type="transmembrane region" description="Helical" evidence="10">
    <location>
        <begin position="397"/>
        <end position="419"/>
    </location>
</feature>
<keyword evidence="8 10" id="KW-0472">Membrane</keyword>
<evidence type="ECO:0000256" key="6">
    <source>
        <dbReference type="ARBA" id="ARBA00022989"/>
    </source>
</evidence>
<evidence type="ECO:0000256" key="5">
    <source>
        <dbReference type="ARBA" id="ARBA00022692"/>
    </source>
</evidence>
<evidence type="ECO:0000256" key="9">
    <source>
        <dbReference type="ARBA" id="ARBA00031636"/>
    </source>
</evidence>
<keyword evidence="4" id="KW-1003">Cell membrane</keyword>
<keyword evidence="5 10" id="KW-0812">Transmembrane</keyword>
<reference evidence="12" key="1">
    <citation type="journal article" date="2022" name="Int. J. Syst. Evol. Microbiol.">
        <title>Anaeromyxobacter oryzae sp. nov., Anaeromyxobacter diazotrophicus sp. nov. and Anaeromyxobacter paludicola sp. nov., isolated from paddy soils.</title>
        <authorList>
            <person name="Itoh H."/>
            <person name="Xu Z."/>
            <person name="Mise K."/>
            <person name="Masuda Y."/>
            <person name="Ushijima N."/>
            <person name="Hayakawa C."/>
            <person name="Shiratori Y."/>
            <person name="Senoo K."/>
        </authorList>
    </citation>
    <scope>NUCLEOTIDE SEQUENCE [LARGE SCALE GENOMIC DNA]</scope>
    <source>
        <strain evidence="12">Red232</strain>
    </source>
</reference>
<feature type="transmembrane region" description="Helical" evidence="10">
    <location>
        <begin position="45"/>
        <end position="69"/>
    </location>
</feature>
<sequence>MTSPHPFRAELRALVRLALPLSIAASGQALMGVVDTAVVGRAGPVAMAGTGLGNALFFAVGVFGMGLMHGVDPLVSQALGAGEPGRARRFLWQGVWLAGATSLLLAVPLAVAPSVLVRLGIPPGVAREAGRYLWLRLPGLPLFLLYFVARAYLQAHGLPRPMVIAVVAANLLNVPAVALLVFGGASLPAALGPLRLVPPMGAAGAALATTLCMVVQSAILVLAISRVPFPRAGRGHRRPAWPDVRAAIRVGGPIALHMGTEVGIFATVAFLAGRLGADAMAAHQLAISIASLTFTFAVGFGEAGSVRVGWAVGARDRIGARRAGLAAFSGGAGFMSTSALVFLLFPGPLARLMTDDAQVVATAVPLLRVAALFQISDGIQGVGAGVLRGAGETRFTFIANVFGHWVVGLPATILLGFGLGYGVTGLWGGFCFGLTAVAASLLARFLRVSSREIVPLADRAIA</sequence>
<feature type="transmembrane region" description="Helical" evidence="10">
    <location>
        <begin position="357"/>
        <end position="376"/>
    </location>
</feature>
<dbReference type="PIRSF" id="PIRSF006603">
    <property type="entry name" value="DinF"/>
    <property type="match status" value="1"/>
</dbReference>
<dbReference type="CDD" id="cd13131">
    <property type="entry name" value="MATE_NorM_like"/>
    <property type="match status" value="1"/>
</dbReference>
<organism evidence="11 12">
    <name type="scientific">Anaeromyxobacter oryzae</name>
    <dbReference type="NCBI Taxonomy" id="2918170"/>
    <lineage>
        <taxon>Bacteria</taxon>
        <taxon>Pseudomonadati</taxon>
        <taxon>Myxococcota</taxon>
        <taxon>Myxococcia</taxon>
        <taxon>Myxococcales</taxon>
        <taxon>Cystobacterineae</taxon>
        <taxon>Anaeromyxobacteraceae</taxon>
        <taxon>Anaeromyxobacter</taxon>
    </lineage>
</organism>
<protein>
    <recommendedName>
        <fullName evidence="9">Multidrug-efflux transporter</fullName>
    </recommendedName>
</protein>
<dbReference type="PANTHER" id="PTHR43298">
    <property type="entry name" value="MULTIDRUG RESISTANCE PROTEIN NORM-RELATED"/>
    <property type="match status" value="1"/>
</dbReference>
<keyword evidence="12" id="KW-1185">Reference proteome</keyword>
<dbReference type="InterPro" id="IPR050222">
    <property type="entry name" value="MATE_MdtK"/>
</dbReference>
<dbReference type="InterPro" id="IPR048279">
    <property type="entry name" value="MdtK-like"/>
</dbReference>
<feature type="transmembrane region" description="Helical" evidence="10">
    <location>
        <begin position="202"/>
        <end position="225"/>
    </location>
</feature>
<comment type="subcellular location">
    <subcellularLocation>
        <location evidence="1">Cell membrane</location>
        <topology evidence="1">Multi-pass membrane protein</topology>
    </subcellularLocation>
</comment>
<feature type="transmembrane region" description="Helical" evidence="10">
    <location>
        <begin position="425"/>
        <end position="446"/>
    </location>
</feature>
<accession>A0ABN6MUL8</accession>
<proteinExistence type="predicted"/>
<dbReference type="RefSeq" id="WP_248353148.1">
    <property type="nucleotide sequence ID" value="NZ_AP025591.1"/>
</dbReference>
<feature type="transmembrane region" description="Helical" evidence="10">
    <location>
        <begin position="90"/>
        <end position="112"/>
    </location>
</feature>
<evidence type="ECO:0000256" key="8">
    <source>
        <dbReference type="ARBA" id="ARBA00023136"/>
    </source>
</evidence>
<dbReference type="NCBIfam" id="TIGR00797">
    <property type="entry name" value="matE"/>
    <property type="match status" value="1"/>
</dbReference>